<dbReference type="EMBL" id="VJWX01000161">
    <property type="protein sequence ID" value="TVT48865.1"/>
    <property type="molecule type" value="Genomic_DNA"/>
</dbReference>
<evidence type="ECO:0000259" key="1">
    <source>
        <dbReference type="Pfam" id="PF01636"/>
    </source>
</evidence>
<organism evidence="2 3">
    <name type="scientific">Amycolatopsis rhizosphaerae</name>
    <dbReference type="NCBI Taxonomy" id="2053003"/>
    <lineage>
        <taxon>Bacteria</taxon>
        <taxon>Bacillati</taxon>
        <taxon>Actinomycetota</taxon>
        <taxon>Actinomycetes</taxon>
        <taxon>Pseudonocardiales</taxon>
        <taxon>Pseudonocardiaceae</taxon>
        <taxon>Amycolatopsis</taxon>
    </lineage>
</organism>
<accession>A0A558CJD6</accession>
<dbReference type="InterPro" id="IPR011009">
    <property type="entry name" value="Kinase-like_dom_sf"/>
</dbReference>
<dbReference type="GO" id="GO:0016740">
    <property type="term" value="F:transferase activity"/>
    <property type="evidence" value="ECO:0007669"/>
    <property type="project" value="UniProtKB-KW"/>
</dbReference>
<dbReference type="SUPFAM" id="SSF56112">
    <property type="entry name" value="Protein kinase-like (PK-like)"/>
    <property type="match status" value="1"/>
</dbReference>
<protein>
    <submittedName>
        <fullName evidence="2">Aminoglycoside phosphotransferase family protein</fullName>
    </submittedName>
</protein>
<dbReference type="RefSeq" id="WP_144589649.1">
    <property type="nucleotide sequence ID" value="NZ_VJWX01000161.1"/>
</dbReference>
<dbReference type="PANTHER" id="PTHR21310:SF40">
    <property type="entry name" value="AMINOGLYCOSIDE PHOSPHOTRANSFERASE DOMAIN-CONTAINING PROTEIN-RELATED"/>
    <property type="match status" value="1"/>
</dbReference>
<dbReference type="OrthoDB" id="3723194at2"/>
<sequence length="299" mass="33230">MTEGALFTSESTLSVLTEACEGRGLDPTGAVTLRFGENAVYRLPREPVVVRVGRSVDAARKEIRVARWLEEHGFPATRLAVDADGPDVVQGLPVTFWQYIPSDPEPITAAEFGKVLHDLHALPAPTSFALPDFAPMPKVEPRLEEIPGGCISPAELAFLRDRHEELAARFENLEFVLPPGPVHGDAHPGNLIRATDGSLQLIDFEDFAYGPREWDAAVLSVRHQAFGWASEEEYQAYITAYGFDAITWPGFPVIRAVRELNMTTWLAQLADQSAEIEAEVHKRIADLRDEQAPRHWRAF</sequence>
<feature type="domain" description="Aminoglycoside phosphotransferase" evidence="1">
    <location>
        <begin position="47"/>
        <end position="246"/>
    </location>
</feature>
<evidence type="ECO:0000313" key="3">
    <source>
        <dbReference type="Proteomes" id="UP000320011"/>
    </source>
</evidence>
<name>A0A558CJD6_9PSEU</name>
<dbReference type="Gene3D" id="3.90.1200.10">
    <property type="match status" value="1"/>
</dbReference>
<proteinExistence type="predicted"/>
<gene>
    <name evidence="2" type="ORF">FNH05_17380</name>
</gene>
<dbReference type="Pfam" id="PF01636">
    <property type="entry name" value="APH"/>
    <property type="match status" value="1"/>
</dbReference>
<keyword evidence="3" id="KW-1185">Reference proteome</keyword>
<keyword evidence="2" id="KW-0808">Transferase</keyword>
<evidence type="ECO:0000313" key="2">
    <source>
        <dbReference type="EMBL" id="TVT48865.1"/>
    </source>
</evidence>
<reference evidence="2 3" key="2">
    <citation type="submission" date="2019-08" db="EMBL/GenBank/DDBJ databases">
        <title>Amycolatopsis acidicola sp. nov., isolated from peat swamp forest soil.</title>
        <authorList>
            <person name="Srisuk N."/>
        </authorList>
    </citation>
    <scope>NUCLEOTIDE SEQUENCE [LARGE SCALE GENOMIC DNA]</scope>
    <source>
        <strain evidence="2 3">TBRC 6029</strain>
    </source>
</reference>
<reference evidence="2 3" key="1">
    <citation type="submission" date="2019-07" db="EMBL/GenBank/DDBJ databases">
        <authorList>
            <person name="Duangmal K."/>
            <person name="Teo W.F.A."/>
        </authorList>
    </citation>
    <scope>NUCLEOTIDE SEQUENCE [LARGE SCALE GENOMIC DNA]</scope>
    <source>
        <strain evidence="2 3">TBRC 6029</strain>
    </source>
</reference>
<dbReference type="InterPro" id="IPR002575">
    <property type="entry name" value="Aminoglycoside_PTrfase"/>
</dbReference>
<comment type="caution">
    <text evidence="2">The sequence shown here is derived from an EMBL/GenBank/DDBJ whole genome shotgun (WGS) entry which is preliminary data.</text>
</comment>
<dbReference type="AlphaFoldDB" id="A0A558CJD6"/>
<dbReference type="Proteomes" id="UP000320011">
    <property type="component" value="Unassembled WGS sequence"/>
</dbReference>
<dbReference type="PANTHER" id="PTHR21310">
    <property type="entry name" value="AMINOGLYCOSIDE PHOSPHOTRANSFERASE-RELATED-RELATED"/>
    <property type="match status" value="1"/>
</dbReference>
<dbReference type="InterPro" id="IPR051678">
    <property type="entry name" value="AGP_Transferase"/>
</dbReference>